<dbReference type="Pfam" id="PF09851">
    <property type="entry name" value="SHOCT"/>
    <property type="match status" value="1"/>
</dbReference>
<feature type="domain" description="SHOCT" evidence="2">
    <location>
        <begin position="90"/>
        <end position="117"/>
    </location>
</feature>
<organism evidence="3 4">
    <name type="scientific">Halapricum desulfuricans</name>
    <dbReference type="NCBI Taxonomy" id="2841257"/>
    <lineage>
        <taxon>Archaea</taxon>
        <taxon>Methanobacteriati</taxon>
        <taxon>Methanobacteriota</taxon>
        <taxon>Stenosarchaea group</taxon>
        <taxon>Halobacteria</taxon>
        <taxon>Halobacteriales</taxon>
        <taxon>Haloarculaceae</taxon>
        <taxon>Halapricum</taxon>
    </lineage>
</organism>
<name>A0A897N4W6_9EURY</name>
<evidence type="ECO:0000313" key="3">
    <source>
        <dbReference type="EMBL" id="QSG06109.1"/>
    </source>
</evidence>
<keyword evidence="1" id="KW-1133">Transmembrane helix</keyword>
<gene>
    <name evidence="3" type="ORF">HSR121_1774</name>
</gene>
<reference evidence="3" key="1">
    <citation type="submission" date="2020-11" db="EMBL/GenBank/DDBJ databases">
        <title>Carbohydrate-dependent, anaerobic sulfur respiration: A novel catabolism in halophilic archaea.</title>
        <authorList>
            <person name="Sorokin D.Y."/>
            <person name="Messina E."/>
            <person name="Smedile F."/>
            <person name="La Cono V."/>
            <person name="Hallsworth J.E."/>
            <person name="Yakimov M.M."/>
        </authorList>
    </citation>
    <scope>NUCLEOTIDE SEQUENCE</scope>
    <source>
        <strain evidence="3">HSR12-1</strain>
    </source>
</reference>
<feature type="transmembrane region" description="Helical" evidence="1">
    <location>
        <begin position="54"/>
        <end position="74"/>
    </location>
</feature>
<evidence type="ECO:0000256" key="1">
    <source>
        <dbReference type="SAM" id="Phobius"/>
    </source>
</evidence>
<accession>A0A897N4W6</accession>
<dbReference type="InterPro" id="IPR018649">
    <property type="entry name" value="SHOCT"/>
</dbReference>
<evidence type="ECO:0000259" key="2">
    <source>
        <dbReference type="Pfam" id="PF09851"/>
    </source>
</evidence>
<proteinExistence type="predicted"/>
<dbReference type="AlphaFoldDB" id="A0A897N4W6"/>
<dbReference type="EMBL" id="CP064787">
    <property type="protein sequence ID" value="QSG06109.1"/>
    <property type="molecule type" value="Genomic_DNA"/>
</dbReference>
<sequence length="122" mass="12584">MATSASLRSQASRWIGVAVGVVAVLTALAIPVAAQHGPGAMGGGGVGGVGWFGLGPLLWIVVIGAIVALVAGYARPNGSTGNRPHSGTDDALAALRERYARGELSDEEFERRRQRLLGTEHQ</sequence>
<feature type="transmembrane region" description="Helical" evidence="1">
    <location>
        <begin position="12"/>
        <end position="34"/>
    </location>
</feature>
<keyword evidence="1" id="KW-0812">Transmembrane</keyword>
<keyword evidence="1" id="KW-0472">Membrane</keyword>
<dbReference type="Proteomes" id="UP000663525">
    <property type="component" value="Chromosome"/>
</dbReference>
<dbReference type="GeneID" id="68855364"/>
<protein>
    <submittedName>
        <fullName evidence="3">Putative membrane protein</fullName>
    </submittedName>
</protein>
<evidence type="ECO:0000313" key="4">
    <source>
        <dbReference type="Proteomes" id="UP000663525"/>
    </source>
</evidence>
<dbReference type="RefSeq" id="WP_229112518.1">
    <property type="nucleotide sequence ID" value="NZ_CP064787.1"/>
</dbReference>